<keyword evidence="4" id="KW-1185">Reference proteome</keyword>
<dbReference type="GO" id="GO:0004519">
    <property type="term" value="F:endonuclease activity"/>
    <property type="evidence" value="ECO:0007669"/>
    <property type="project" value="UniProtKB-KW"/>
</dbReference>
<dbReference type="GO" id="GO:0003676">
    <property type="term" value="F:nucleic acid binding"/>
    <property type="evidence" value="ECO:0007669"/>
    <property type="project" value="InterPro"/>
</dbReference>
<dbReference type="CDD" id="cd20736">
    <property type="entry name" value="PoNe_Nuclease"/>
    <property type="match status" value="1"/>
</dbReference>
<dbReference type="Pfam" id="PF02021">
    <property type="entry name" value="UPF0102"/>
    <property type="match status" value="1"/>
</dbReference>
<evidence type="ECO:0000313" key="3">
    <source>
        <dbReference type="EMBL" id="TDR15376.1"/>
    </source>
</evidence>
<dbReference type="AlphaFoldDB" id="A0A4R6X8H3"/>
<dbReference type="InterPro" id="IPR011335">
    <property type="entry name" value="Restrct_endonuc-II-like"/>
</dbReference>
<comment type="similarity">
    <text evidence="1 2">Belongs to the UPF0102 family.</text>
</comment>
<proteinExistence type="inferred from homology"/>
<accession>A0A4R6X8H3</accession>
<dbReference type="PANTHER" id="PTHR34039:SF1">
    <property type="entry name" value="UPF0102 PROTEIN YRAN"/>
    <property type="match status" value="1"/>
</dbReference>
<reference evidence="3 4" key="1">
    <citation type="submission" date="2019-03" db="EMBL/GenBank/DDBJ databases">
        <title>Genomic Encyclopedia of Type Strains, Phase IV (KMG-IV): sequencing the most valuable type-strain genomes for metagenomic binning, comparative biology and taxonomic classification.</title>
        <authorList>
            <person name="Goeker M."/>
        </authorList>
    </citation>
    <scope>NUCLEOTIDE SEQUENCE [LARGE SCALE GENOMIC DNA]</scope>
    <source>
        <strain evidence="3 4">DSM 5604</strain>
    </source>
</reference>
<comment type="caution">
    <text evidence="3">The sequence shown here is derived from an EMBL/GenBank/DDBJ whole genome shotgun (WGS) entry which is preliminary data.</text>
</comment>
<dbReference type="SUPFAM" id="SSF52980">
    <property type="entry name" value="Restriction endonuclease-like"/>
    <property type="match status" value="1"/>
</dbReference>
<evidence type="ECO:0000256" key="1">
    <source>
        <dbReference type="ARBA" id="ARBA00006738"/>
    </source>
</evidence>
<keyword evidence="3" id="KW-0540">Nuclease</keyword>
<dbReference type="NCBIfam" id="NF009150">
    <property type="entry name" value="PRK12497.1-3"/>
    <property type="match status" value="1"/>
</dbReference>
<dbReference type="InterPro" id="IPR003509">
    <property type="entry name" value="UPF0102_YraN-like"/>
</dbReference>
<dbReference type="InterPro" id="IPR011856">
    <property type="entry name" value="tRNA_endonuc-like_dom_sf"/>
</dbReference>
<dbReference type="HAMAP" id="MF_00048">
    <property type="entry name" value="UPF0102"/>
    <property type="match status" value="1"/>
</dbReference>
<protein>
    <recommendedName>
        <fullName evidence="2">UPF0102 protein C8D85_0740</fullName>
    </recommendedName>
</protein>
<evidence type="ECO:0000313" key="4">
    <source>
        <dbReference type="Proteomes" id="UP000295729"/>
    </source>
</evidence>
<name>A0A4R6X8H3_9GAMM</name>
<dbReference type="EMBL" id="SNZA01000001">
    <property type="protein sequence ID" value="TDR15376.1"/>
    <property type="molecule type" value="Genomic_DNA"/>
</dbReference>
<sequence length="127" mass="14677">MLRKVISPTKKQSDGAKAERLAEQFLVQQGYQVIDRNVHCRAGELDLIMRSPCRQSIVFIEVRYRASKARGSASETITRQKFQRCLKSAEFWLMKHNLQQSQYQIDVIAIDGELSQSNIHWLQAVQV</sequence>
<dbReference type="Gene3D" id="3.40.1350.10">
    <property type="match status" value="1"/>
</dbReference>
<gene>
    <name evidence="3" type="ORF">C8D85_0740</name>
</gene>
<organism evidence="3 4">
    <name type="scientific">Marinomonas communis</name>
    <dbReference type="NCBI Taxonomy" id="28254"/>
    <lineage>
        <taxon>Bacteria</taxon>
        <taxon>Pseudomonadati</taxon>
        <taxon>Pseudomonadota</taxon>
        <taxon>Gammaproteobacteria</taxon>
        <taxon>Oceanospirillales</taxon>
        <taxon>Oceanospirillaceae</taxon>
        <taxon>Marinomonas</taxon>
    </lineage>
</organism>
<dbReference type="OrthoDB" id="9794876at2"/>
<dbReference type="Proteomes" id="UP000295729">
    <property type="component" value="Unassembled WGS sequence"/>
</dbReference>
<dbReference type="NCBIfam" id="TIGR00252">
    <property type="entry name" value="YraN family protein"/>
    <property type="match status" value="1"/>
</dbReference>
<keyword evidence="3" id="KW-0378">Hydrolase</keyword>
<keyword evidence="3" id="KW-0255">Endonuclease</keyword>
<dbReference type="RefSeq" id="WP_133559994.1">
    <property type="nucleotide sequence ID" value="NZ_SNZA01000001.1"/>
</dbReference>
<dbReference type="PANTHER" id="PTHR34039">
    <property type="entry name" value="UPF0102 PROTEIN YRAN"/>
    <property type="match status" value="1"/>
</dbReference>
<evidence type="ECO:0000256" key="2">
    <source>
        <dbReference type="HAMAP-Rule" id="MF_00048"/>
    </source>
</evidence>